<dbReference type="InterPro" id="IPR002885">
    <property type="entry name" value="PPR_rpt"/>
</dbReference>
<keyword evidence="6" id="KW-1185">Reference proteome</keyword>
<comment type="caution">
    <text evidence="5">The sequence shown here is derived from an EMBL/GenBank/DDBJ whole genome shotgun (WGS) entry which is preliminary data.</text>
</comment>
<sequence length="819" mass="91855">MATVNVPIPSLAIPSATNNRPLADRPSALSLVDQCVTAKHVKELHARLLRLGLFFDAYYASRLFTAVALSPLWSLDYALKLFEEIPHPNLHTWNTLIRAFASSPEPIQSLCTFLRMLYESPYRPNKFTFPFVIKAAAEVRNLFVGEAIHGAVIKASLGSDVFISNSLVHFYASCGDLDSANLVFVKIDKKDVVSWNSIIIAFVQSGLPEKALEFFQKMEMENMRPNNVTMVGVLSACARKMDLEYGRWVCGYIERNGIDVNLTLRNAMLDMYVKCGSLEDARQLFDRMEEKDVVSWTTMIDGYAIKGDFDAARRVFDSMPRKSIVAWNVLISALVQDGKPKEALTIFHELLLSKIAKPDEVTLVSALSACAQLGAIDIGGWIHVYIKKHGIRLNCHLTTTLIDMYSKCGDIEKALEVFCSVDRRDVFVWSAMIAGLAMHGRGKAALNLFFKMQEAKVKPNAVTFTNLLCACSHAGLVDEGRTFFNQMETIYCVAPGTKHYACMVDILGRAGLLEEAISLIENMPMSQSASVWGALLGACKIHGNVELAEKSCTQLLEIDPCNHGAYVLLSNIYAKSGKWDRVCELRQQMKASGLKKERGCSSIEVNGIVHEFVVGDNSHPFSNEIYLKLSEVMDRLRLAGYMPNKSYLLQCVEEEDRKEQALKLHSEKLAIAFGLISVAPSQPIRIVKNLRVCGDCHSAAKLISKLYNKDILLRDRYRFHHFSDGQCSCMDYCGNGKMPRKTTLISQEIEAKHLKFNLAQTSPHFLNHTIKRQGNYFVHYFSVSHLLHYSNTFCQLTIVNAINYPFSFFNYHTVITVSS</sequence>
<dbReference type="GO" id="GO:0008270">
    <property type="term" value="F:zinc ion binding"/>
    <property type="evidence" value="ECO:0007669"/>
    <property type="project" value="InterPro"/>
</dbReference>
<proteinExistence type="inferred from homology"/>
<dbReference type="AlphaFoldDB" id="A0AAV8TV14"/>
<evidence type="ECO:0000256" key="3">
    <source>
        <dbReference type="PROSITE-ProRule" id="PRU00708"/>
    </source>
</evidence>
<organism evidence="5 6">
    <name type="scientific">Erythroxylum novogranatense</name>
    <dbReference type="NCBI Taxonomy" id="1862640"/>
    <lineage>
        <taxon>Eukaryota</taxon>
        <taxon>Viridiplantae</taxon>
        <taxon>Streptophyta</taxon>
        <taxon>Embryophyta</taxon>
        <taxon>Tracheophyta</taxon>
        <taxon>Spermatophyta</taxon>
        <taxon>Magnoliopsida</taxon>
        <taxon>eudicotyledons</taxon>
        <taxon>Gunneridae</taxon>
        <taxon>Pentapetalae</taxon>
        <taxon>rosids</taxon>
        <taxon>fabids</taxon>
        <taxon>Malpighiales</taxon>
        <taxon>Erythroxylaceae</taxon>
        <taxon>Erythroxylum</taxon>
    </lineage>
</organism>
<evidence type="ECO:0000259" key="4">
    <source>
        <dbReference type="Pfam" id="PF14432"/>
    </source>
</evidence>
<dbReference type="Pfam" id="PF13041">
    <property type="entry name" value="PPR_2"/>
    <property type="match status" value="3"/>
</dbReference>
<dbReference type="GO" id="GO:0003723">
    <property type="term" value="F:RNA binding"/>
    <property type="evidence" value="ECO:0007669"/>
    <property type="project" value="InterPro"/>
</dbReference>
<dbReference type="EMBL" id="JAIWQS010000003">
    <property type="protein sequence ID" value="KAJ8769770.1"/>
    <property type="molecule type" value="Genomic_DNA"/>
</dbReference>
<dbReference type="Gene3D" id="1.25.40.10">
    <property type="entry name" value="Tetratricopeptide repeat domain"/>
    <property type="match status" value="5"/>
</dbReference>
<dbReference type="PANTHER" id="PTHR47926">
    <property type="entry name" value="PENTATRICOPEPTIDE REPEAT-CONTAINING PROTEIN"/>
    <property type="match status" value="1"/>
</dbReference>
<keyword evidence="2" id="KW-0677">Repeat</keyword>
<reference evidence="5 6" key="1">
    <citation type="submission" date="2021-09" db="EMBL/GenBank/DDBJ databases">
        <title>Genomic insights and catalytic innovation underlie evolution of tropane alkaloids biosynthesis.</title>
        <authorList>
            <person name="Wang Y.-J."/>
            <person name="Tian T."/>
            <person name="Huang J.-P."/>
            <person name="Huang S.-X."/>
        </authorList>
    </citation>
    <scope>NUCLEOTIDE SEQUENCE [LARGE SCALE GENOMIC DNA]</scope>
    <source>
        <strain evidence="5">KIB-2018</strain>
        <tissue evidence="5">Leaf</tissue>
    </source>
</reference>
<dbReference type="Pfam" id="PF01535">
    <property type="entry name" value="PPR"/>
    <property type="match status" value="2"/>
</dbReference>
<dbReference type="Pfam" id="PF14432">
    <property type="entry name" value="DYW_deaminase"/>
    <property type="match status" value="1"/>
</dbReference>
<dbReference type="FunFam" id="1.25.40.10:FF:002148">
    <property type="entry name" value="Pentatricopeptide repeat-containing protein At2g29760, chloroplastic"/>
    <property type="match status" value="1"/>
</dbReference>
<dbReference type="InterPro" id="IPR046960">
    <property type="entry name" value="PPR_At4g14850-like_plant"/>
</dbReference>
<comment type="similarity">
    <text evidence="1">Belongs to the PPR family. PCMP-H subfamily.</text>
</comment>
<dbReference type="Pfam" id="PF20430">
    <property type="entry name" value="Eplus_motif"/>
    <property type="match status" value="1"/>
</dbReference>
<name>A0AAV8TV14_9ROSI</name>
<feature type="domain" description="DYW" evidence="4">
    <location>
        <begin position="640"/>
        <end position="732"/>
    </location>
</feature>
<evidence type="ECO:0000313" key="5">
    <source>
        <dbReference type="EMBL" id="KAJ8769770.1"/>
    </source>
</evidence>
<dbReference type="Pfam" id="PF20431">
    <property type="entry name" value="E_motif"/>
    <property type="match status" value="1"/>
</dbReference>
<feature type="repeat" description="PPR" evidence="3">
    <location>
        <begin position="191"/>
        <end position="225"/>
    </location>
</feature>
<protein>
    <recommendedName>
        <fullName evidence="4">DYW domain-containing protein</fullName>
    </recommendedName>
</protein>
<accession>A0AAV8TV14</accession>
<dbReference type="InterPro" id="IPR011990">
    <property type="entry name" value="TPR-like_helical_dom_sf"/>
</dbReference>
<dbReference type="PANTHER" id="PTHR47926:SF452">
    <property type="entry name" value="PENTATRICOPEPTIDE REPEAT-CONTAINING PROTEIN"/>
    <property type="match status" value="1"/>
</dbReference>
<dbReference type="InterPro" id="IPR046848">
    <property type="entry name" value="E_motif"/>
</dbReference>
<dbReference type="Proteomes" id="UP001159364">
    <property type="component" value="Linkage Group LG03"/>
</dbReference>
<evidence type="ECO:0000313" key="6">
    <source>
        <dbReference type="Proteomes" id="UP001159364"/>
    </source>
</evidence>
<dbReference type="GO" id="GO:0009451">
    <property type="term" value="P:RNA modification"/>
    <property type="evidence" value="ECO:0007669"/>
    <property type="project" value="InterPro"/>
</dbReference>
<dbReference type="InterPro" id="IPR032867">
    <property type="entry name" value="DYW_dom"/>
</dbReference>
<dbReference type="PROSITE" id="PS51375">
    <property type="entry name" value="PPR"/>
    <property type="match status" value="6"/>
</dbReference>
<dbReference type="InterPro" id="IPR046849">
    <property type="entry name" value="E2_motif"/>
</dbReference>
<evidence type="ECO:0000256" key="2">
    <source>
        <dbReference type="ARBA" id="ARBA00022737"/>
    </source>
</evidence>
<evidence type="ECO:0000256" key="1">
    <source>
        <dbReference type="ARBA" id="ARBA00006643"/>
    </source>
</evidence>
<feature type="repeat" description="PPR" evidence="3">
    <location>
        <begin position="562"/>
        <end position="596"/>
    </location>
</feature>
<dbReference type="SUPFAM" id="SSF48452">
    <property type="entry name" value="TPR-like"/>
    <property type="match status" value="2"/>
</dbReference>
<feature type="repeat" description="PPR" evidence="3">
    <location>
        <begin position="292"/>
        <end position="326"/>
    </location>
</feature>
<dbReference type="NCBIfam" id="TIGR00756">
    <property type="entry name" value="PPR"/>
    <property type="match status" value="7"/>
</dbReference>
<feature type="repeat" description="PPR" evidence="3">
    <location>
        <begin position="460"/>
        <end position="494"/>
    </location>
</feature>
<feature type="repeat" description="PPR" evidence="3">
    <location>
        <begin position="425"/>
        <end position="459"/>
    </location>
</feature>
<feature type="repeat" description="PPR" evidence="3">
    <location>
        <begin position="261"/>
        <end position="291"/>
    </location>
</feature>
<gene>
    <name evidence="5" type="ORF">K2173_007630</name>
</gene>
<dbReference type="FunFam" id="1.25.40.10:FF:000427">
    <property type="entry name" value="Pentatricopeptide repeat-containing protein chloroplastic"/>
    <property type="match status" value="1"/>
</dbReference>
<dbReference type="FunFam" id="1.25.40.10:FF:000348">
    <property type="entry name" value="Pentatricopeptide repeat-containing protein chloroplastic"/>
    <property type="match status" value="1"/>
</dbReference>